<dbReference type="EMBL" id="BSYR01000055">
    <property type="protein sequence ID" value="GMJ09372.1"/>
    <property type="molecule type" value="Genomic_DNA"/>
</dbReference>
<proteinExistence type="predicted"/>
<dbReference type="Proteomes" id="UP001165190">
    <property type="component" value="Unassembled WGS sequence"/>
</dbReference>
<gene>
    <name evidence="2" type="ORF">HRI_004606400</name>
</gene>
<evidence type="ECO:0000313" key="2">
    <source>
        <dbReference type="EMBL" id="GMJ09372.1"/>
    </source>
</evidence>
<name>A0A9W7MQV9_HIBTR</name>
<evidence type="ECO:0000313" key="3">
    <source>
        <dbReference type="Proteomes" id="UP001165190"/>
    </source>
</evidence>
<keyword evidence="3" id="KW-1185">Reference proteome</keyword>
<organism evidence="2 3">
    <name type="scientific">Hibiscus trionum</name>
    <name type="common">Flower of an hour</name>
    <dbReference type="NCBI Taxonomy" id="183268"/>
    <lineage>
        <taxon>Eukaryota</taxon>
        <taxon>Viridiplantae</taxon>
        <taxon>Streptophyta</taxon>
        <taxon>Embryophyta</taxon>
        <taxon>Tracheophyta</taxon>
        <taxon>Spermatophyta</taxon>
        <taxon>Magnoliopsida</taxon>
        <taxon>eudicotyledons</taxon>
        <taxon>Gunneridae</taxon>
        <taxon>Pentapetalae</taxon>
        <taxon>rosids</taxon>
        <taxon>malvids</taxon>
        <taxon>Malvales</taxon>
        <taxon>Malvaceae</taxon>
        <taxon>Malvoideae</taxon>
        <taxon>Hibiscus</taxon>
    </lineage>
</organism>
<protein>
    <submittedName>
        <fullName evidence="2">Uncharacterized protein</fullName>
    </submittedName>
</protein>
<sequence length="84" mass="9596">MTNENNLTENIASHEPTSNTTLLLQECKSSKQQSRPSAVVWHPYLSKYKLDNRPTAFKVIPPLPSGFADVDVLKEQFLQYSDMR</sequence>
<comment type="caution">
    <text evidence="2">The sequence shown here is derived from an EMBL/GenBank/DDBJ whole genome shotgun (WGS) entry which is preliminary data.</text>
</comment>
<accession>A0A9W7MQV9</accession>
<evidence type="ECO:0000256" key="1">
    <source>
        <dbReference type="SAM" id="MobiDB-lite"/>
    </source>
</evidence>
<feature type="region of interest" description="Disordered" evidence="1">
    <location>
        <begin position="1"/>
        <end position="20"/>
    </location>
</feature>
<reference evidence="2" key="1">
    <citation type="submission" date="2023-05" db="EMBL/GenBank/DDBJ databases">
        <title>Genome and transcriptome analyses reveal genes involved in the formation of fine ridges on petal epidermal cells in Hibiscus trionum.</title>
        <authorList>
            <person name="Koshimizu S."/>
            <person name="Masuda S."/>
            <person name="Ishii T."/>
            <person name="Shirasu K."/>
            <person name="Hoshino A."/>
            <person name="Arita M."/>
        </authorList>
    </citation>
    <scope>NUCLEOTIDE SEQUENCE</scope>
    <source>
        <strain evidence="2">Hamamatsu line</strain>
    </source>
</reference>
<dbReference type="OrthoDB" id="443401at2759"/>
<dbReference type="AlphaFoldDB" id="A0A9W7MQV9"/>